<dbReference type="SUPFAM" id="SSF56112">
    <property type="entry name" value="Protein kinase-like (PK-like)"/>
    <property type="match status" value="1"/>
</dbReference>
<dbReference type="InterPro" id="IPR051678">
    <property type="entry name" value="AGP_Transferase"/>
</dbReference>
<reference evidence="2 3" key="1">
    <citation type="submission" date="2024-10" db="EMBL/GenBank/DDBJ databases">
        <title>The Natural Products Discovery Center: Release of the First 8490 Sequenced Strains for Exploring Actinobacteria Biosynthetic Diversity.</title>
        <authorList>
            <person name="Kalkreuter E."/>
            <person name="Kautsar S.A."/>
            <person name="Yang D."/>
            <person name="Bader C.D."/>
            <person name="Teijaro C.N."/>
            <person name="Fluegel L."/>
            <person name="Davis C.M."/>
            <person name="Simpson J.R."/>
            <person name="Lauterbach L."/>
            <person name="Steele A.D."/>
            <person name="Gui C."/>
            <person name="Meng S."/>
            <person name="Li G."/>
            <person name="Viehrig K."/>
            <person name="Ye F."/>
            <person name="Su P."/>
            <person name="Kiefer A.F."/>
            <person name="Nichols A."/>
            <person name="Cepeda A.J."/>
            <person name="Yan W."/>
            <person name="Fan B."/>
            <person name="Jiang Y."/>
            <person name="Adhikari A."/>
            <person name="Zheng C.-J."/>
            <person name="Schuster L."/>
            <person name="Cowan T.M."/>
            <person name="Smanski M.J."/>
            <person name="Chevrette M.G."/>
            <person name="De Carvalho L.P.S."/>
            <person name="Shen B."/>
        </authorList>
    </citation>
    <scope>NUCLEOTIDE SEQUENCE [LARGE SCALE GENOMIC DNA]</scope>
    <source>
        <strain evidence="2 3">NPDC004550</strain>
    </source>
</reference>
<evidence type="ECO:0000313" key="2">
    <source>
        <dbReference type="EMBL" id="MFF0452883.1"/>
    </source>
</evidence>
<comment type="caution">
    <text evidence="2">The sequence shown here is derived from an EMBL/GenBank/DDBJ whole genome shotgun (WGS) entry which is preliminary data.</text>
</comment>
<dbReference type="InterPro" id="IPR002575">
    <property type="entry name" value="Aminoglycoside_PTrfase"/>
</dbReference>
<evidence type="ECO:0000259" key="1">
    <source>
        <dbReference type="Pfam" id="PF01636"/>
    </source>
</evidence>
<dbReference type="Proteomes" id="UP001601521">
    <property type="component" value="Unassembled WGS sequence"/>
</dbReference>
<sequence>MNSPATARQVQTITDAEVRDALSEICPEAGITDVGPGPSSYSNRLWRADSEIGPLLVRIPGRTTDPEDLRAAVEASRIASEAGIPTVRYHTFAATTRFGLPVLVQYLTPGENATAAVRAGRAKITEVAAQLGSWVGQLHRIRRDAAGSVLEPDGHQEWAEVVSERVYTTLRLLPASALPAAPAEVEQAFLSVIAEPVPPEPASLLHGDLYLDNVLVDNGVPTVLLDFEHARYGDRFADFGKLTELVFEWWPGSEEPFRRAYAEYFPPEPEDVTRLHLANGLYALTQIGYFARWQPDLVPFYRSRLADWLPV</sequence>
<dbReference type="PANTHER" id="PTHR21310">
    <property type="entry name" value="AMINOGLYCOSIDE PHOSPHOTRANSFERASE-RELATED-RELATED"/>
    <property type="match status" value="1"/>
</dbReference>
<name>A0ABW6NCS5_9NOCA</name>
<dbReference type="InterPro" id="IPR011009">
    <property type="entry name" value="Kinase-like_dom_sf"/>
</dbReference>
<keyword evidence="3" id="KW-1185">Reference proteome</keyword>
<feature type="domain" description="Aminoglycoside phosphotransferase" evidence="1">
    <location>
        <begin position="38"/>
        <end position="262"/>
    </location>
</feature>
<dbReference type="RefSeq" id="WP_387249608.1">
    <property type="nucleotide sequence ID" value="NZ_JBIALX010000002.1"/>
</dbReference>
<dbReference type="Gene3D" id="3.90.1200.10">
    <property type="match status" value="1"/>
</dbReference>
<evidence type="ECO:0000313" key="3">
    <source>
        <dbReference type="Proteomes" id="UP001601521"/>
    </source>
</evidence>
<organism evidence="2 3">
    <name type="scientific">Nocardia africana</name>
    <dbReference type="NCBI Taxonomy" id="134964"/>
    <lineage>
        <taxon>Bacteria</taxon>
        <taxon>Bacillati</taxon>
        <taxon>Actinomycetota</taxon>
        <taxon>Actinomycetes</taxon>
        <taxon>Mycobacteriales</taxon>
        <taxon>Nocardiaceae</taxon>
        <taxon>Nocardia</taxon>
    </lineage>
</organism>
<proteinExistence type="predicted"/>
<protein>
    <submittedName>
        <fullName evidence="2">Phosphotransferase family protein</fullName>
    </submittedName>
</protein>
<dbReference type="EMBL" id="JBIALX010000002">
    <property type="protein sequence ID" value="MFF0452883.1"/>
    <property type="molecule type" value="Genomic_DNA"/>
</dbReference>
<gene>
    <name evidence="2" type="ORF">ACFYTH_05885</name>
</gene>
<dbReference type="Pfam" id="PF01636">
    <property type="entry name" value="APH"/>
    <property type="match status" value="1"/>
</dbReference>
<accession>A0ABW6NCS5</accession>